<keyword evidence="3" id="KW-1185">Reference proteome</keyword>
<name>A0A0G4JY73_9GAMM</name>
<feature type="transmembrane region" description="Helical" evidence="1">
    <location>
        <begin position="20"/>
        <end position="37"/>
    </location>
</feature>
<dbReference type="EMBL" id="CGIG01000001">
    <property type="protein sequence ID" value="CPR18595.1"/>
    <property type="molecule type" value="Genomic_DNA"/>
</dbReference>
<keyword evidence="1" id="KW-0472">Membrane</keyword>
<reference evidence="3" key="1">
    <citation type="submission" date="2015-01" db="EMBL/GenBank/DDBJ databases">
        <authorList>
            <person name="Paterson Steve"/>
        </authorList>
    </citation>
    <scope>NUCLEOTIDE SEQUENCE [LARGE SCALE GENOMIC DNA]</scope>
    <source>
        <strain evidence="3">OBR1</strain>
    </source>
</reference>
<dbReference type="Proteomes" id="UP000044377">
    <property type="component" value="Unassembled WGS sequence"/>
</dbReference>
<evidence type="ECO:0000313" key="2">
    <source>
        <dbReference type="EMBL" id="CPR18595.1"/>
    </source>
</evidence>
<organism evidence="2 3">
    <name type="scientific">Brenneria goodwinii</name>
    <dbReference type="NCBI Taxonomy" id="1109412"/>
    <lineage>
        <taxon>Bacteria</taxon>
        <taxon>Pseudomonadati</taxon>
        <taxon>Pseudomonadota</taxon>
        <taxon>Gammaproteobacteria</taxon>
        <taxon>Enterobacterales</taxon>
        <taxon>Pectobacteriaceae</taxon>
        <taxon>Brenneria</taxon>
    </lineage>
</organism>
<dbReference type="AlphaFoldDB" id="A0A0G4JY73"/>
<dbReference type="STRING" id="1109412.BN1221_03297"/>
<keyword evidence="1" id="KW-1133">Transmembrane helix</keyword>
<accession>A0A0G4JY73</accession>
<sequence>MRRYFATAAAHKLLLFNRAIHVYILHLRYIMNMFWVLNENDFRLLKENDFA</sequence>
<keyword evidence="1" id="KW-0812">Transmembrane</keyword>
<proteinExistence type="predicted"/>
<evidence type="ECO:0000313" key="3">
    <source>
        <dbReference type="Proteomes" id="UP000044377"/>
    </source>
</evidence>
<protein>
    <submittedName>
        <fullName evidence="2">Uncharacterized protein</fullName>
    </submittedName>
</protein>
<gene>
    <name evidence="2" type="ORF">BN1221_03297</name>
</gene>
<evidence type="ECO:0000256" key="1">
    <source>
        <dbReference type="SAM" id="Phobius"/>
    </source>
</evidence>